<dbReference type="EMBL" id="JABAIL010000003">
    <property type="protein sequence ID" value="NLR91909.1"/>
    <property type="molecule type" value="Genomic_DNA"/>
</dbReference>
<proteinExistence type="predicted"/>
<evidence type="ECO:0000313" key="1">
    <source>
        <dbReference type="EMBL" id="NLR91909.1"/>
    </source>
</evidence>
<dbReference type="AlphaFoldDB" id="A0A7X8XW63"/>
<dbReference type="RefSeq" id="WP_168882621.1">
    <property type="nucleotide sequence ID" value="NZ_JABAIL010000003.1"/>
</dbReference>
<dbReference type="Proteomes" id="UP000585050">
    <property type="component" value="Unassembled WGS sequence"/>
</dbReference>
<gene>
    <name evidence="1" type="ORF">HGP29_11860</name>
</gene>
<protein>
    <submittedName>
        <fullName evidence="1">Uncharacterized protein</fullName>
    </submittedName>
</protein>
<accession>A0A7X8XW63</accession>
<sequence>MNFKSLKESELLSFTERMFSNIPEVEGLQQRLTTVGYDEKKIKQGLALQKKAKEDVDNNYLQQVESQKTRIKRDEAYMVFKDKISKIRKGLKVLFKKDAILIADLGLNQRFPRPKTDQIDNVKKLIQKLQANKAIHAKLLALRLDEENLKLFTKEIKELEKLLSQNTLDKGLDQTLTEKKNKSISALIEWCDEFMVAARFATDDDEQIIESLGVIV</sequence>
<name>A0A7X8XW63_9BACT</name>
<comment type="caution">
    <text evidence="1">The sequence shown here is derived from an EMBL/GenBank/DDBJ whole genome shotgun (WGS) entry which is preliminary data.</text>
</comment>
<evidence type="ECO:0000313" key="2">
    <source>
        <dbReference type="Proteomes" id="UP000585050"/>
    </source>
</evidence>
<organism evidence="1 2">
    <name type="scientific">Flammeovirga agarivorans</name>
    <dbReference type="NCBI Taxonomy" id="2726742"/>
    <lineage>
        <taxon>Bacteria</taxon>
        <taxon>Pseudomonadati</taxon>
        <taxon>Bacteroidota</taxon>
        <taxon>Cytophagia</taxon>
        <taxon>Cytophagales</taxon>
        <taxon>Flammeovirgaceae</taxon>
        <taxon>Flammeovirga</taxon>
    </lineage>
</organism>
<reference evidence="1 2" key="1">
    <citation type="submission" date="2020-04" db="EMBL/GenBank/DDBJ databases">
        <title>Flammeovirga sp. SR4, a novel species isolated from seawater.</title>
        <authorList>
            <person name="Wang X."/>
        </authorList>
    </citation>
    <scope>NUCLEOTIDE SEQUENCE [LARGE SCALE GENOMIC DNA]</scope>
    <source>
        <strain evidence="1 2">SR4</strain>
    </source>
</reference>
<keyword evidence="2" id="KW-1185">Reference proteome</keyword>